<evidence type="ECO:0000256" key="5">
    <source>
        <dbReference type="ARBA" id="ARBA00019170"/>
    </source>
</evidence>
<evidence type="ECO:0000256" key="2">
    <source>
        <dbReference type="ARBA" id="ARBA00010483"/>
    </source>
</evidence>
<evidence type="ECO:0000313" key="10">
    <source>
        <dbReference type="Proteomes" id="UP000261420"/>
    </source>
</evidence>
<dbReference type="SUPFAM" id="SSF51735">
    <property type="entry name" value="NAD(P)-binding Rossmann-fold domains"/>
    <property type="match status" value="1"/>
</dbReference>
<dbReference type="EC" id="1.1.1.153" evidence="4"/>
<dbReference type="InterPro" id="IPR036291">
    <property type="entry name" value="NAD(P)-bd_dom_sf"/>
</dbReference>
<dbReference type="AlphaFoldDB" id="A0A3B4VDZ1"/>
<keyword evidence="8" id="KW-0560">Oxidoreductase</keyword>
<dbReference type="PANTHER" id="PTHR44085:SF2">
    <property type="entry name" value="SEPIAPTERIN REDUCTASE"/>
    <property type="match status" value="1"/>
</dbReference>
<dbReference type="InterPro" id="IPR002347">
    <property type="entry name" value="SDR_fam"/>
</dbReference>
<dbReference type="OMA" id="FKGWTLY"/>
<dbReference type="GeneTree" id="ENSGT00440000033609"/>
<organism evidence="9 10">
    <name type="scientific">Seriola dumerili</name>
    <name type="common">Greater amberjack</name>
    <name type="synonym">Caranx dumerili</name>
    <dbReference type="NCBI Taxonomy" id="41447"/>
    <lineage>
        <taxon>Eukaryota</taxon>
        <taxon>Metazoa</taxon>
        <taxon>Chordata</taxon>
        <taxon>Craniata</taxon>
        <taxon>Vertebrata</taxon>
        <taxon>Euteleostomi</taxon>
        <taxon>Actinopterygii</taxon>
        <taxon>Neopterygii</taxon>
        <taxon>Teleostei</taxon>
        <taxon>Neoteleostei</taxon>
        <taxon>Acanthomorphata</taxon>
        <taxon>Carangaria</taxon>
        <taxon>Carangiformes</taxon>
        <taxon>Carangidae</taxon>
        <taxon>Seriola</taxon>
    </lineage>
</organism>
<name>A0A3B4VDZ1_SERDU</name>
<comment type="subunit">
    <text evidence="3">Homodimer.</text>
</comment>
<dbReference type="Ensembl" id="ENSSDUT00000029357.1">
    <property type="protein sequence ID" value="ENSSDUP00000028864.1"/>
    <property type="gene ID" value="ENSSDUG00000020820.1"/>
</dbReference>
<dbReference type="GO" id="GO:0006729">
    <property type="term" value="P:tetrahydrobiopterin biosynthetic process"/>
    <property type="evidence" value="ECO:0007669"/>
    <property type="project" value="InterPro"/>
</dbReference>
<dbReference type="FunFam" id="3.40.50.720:FF:000259">
    <property type="entry name" value="Sepiapterin reductase"/>
    <property type="match status" value="1"/>
</dbReference>
<dbReference type="InterPro" id="IPR051721">
    <property type="entry name" value="Biopterin_syn/organic_redct"/>
</dbReference>
<comment type="subcellular location">
    <subcellularLocation>
        <location evidence="1">Cytoplasm</location>
    </subcellularLocation>
</comment>
<dbReference type="InterPro" id="IPR006393">
    <property type="entry name" value="Sepiapterin_red"/>
</dbReference>
<dbReference type="STRING" id="41447.ENSSDUP00000028864"/>
<keyword evidence="6" id="KW-0963">Cytoplasm</keyword>
<dbReference type="PANTHER" id="PTHR44085">
    <property type="entry name" value="SEPIAPTERIN REDUCTASE"/>
    <property type="match status" value="1"/>
</dbReference>
<proteinExistence type="inferred from homology"/>
<dbReference type="NCBIfam" id="TIGR01500">
    <property type="entry name" value="sepiapter_red"/>
    <property type="match status" value="1"/>
</dbReference>
<evidence type="ECO:0000313" key="9">
    <source>
        <dbReference type="Ensembl" id="ENSSDUP00000028864.1"/>
    </source>
</evidence>
<keyword evidence="10" id="KW-1185">Reference proteome</keyword>
<accession>A0A3B4VDZ1</accession>
<reference evidence="9" key="2">
    <citation type="submission" date="2025-09" db="UniProtKB">
        <authorList>
            <consortium name="Ensembl"/>
        </authorList>
    </citation>
    <scope>IDENTIFICATION</scope>
</reference>
<protein>
    <recommendedName>
        <fullName evidence="5">Sepiapterin reductase</fullName>
        <ecNumber evidence="4">1.1.1.153</ecNumber>
    </recommendedName>
</protein>
<dbReference type="PRINTS" id="PR00081">
    <property type="entry name" value="GDHRDH"/>
</dbReference>
<sequence>MPCVLMRVNWCETERWRQGNKWIYTAAETSEEESFLSGENRIAPELSDTVHKLPLPLSNMSSTDSRDLGRALCIITGASRGFGRAAAREMSRLVKPRSVLVLVARTGDDLRSLQAELAESEEGRAGLVAECVVADLGQTEGVESVVRASKECFCEDIDHIILVNNAASLGDVSRYAKSFTNMAEVNSYLSLNVSSCLCLTASILQAFPQRPGLRRTVINVSSLCALKPFRSWGLYCTGKAARDMMFKVLAEEEPDLRVLSYSPGPLDTDMLMEARTRTADPTLRKSFTDMFAQGQVLTCEESCAKMMKLLLDDNYTSGDHVDIYDV</sequence>
<dbReference type="CDD" id="cd05367">
    <property type="entry name" value="SPR-like_SDR_c"/>
    <property type="match status" value="1"/>
</dbReference>
<evidence type="ECO:0000256" key="4">
    <source>
        <dbReference type="ARBA" id="ARBA00013075"/>
    </source>
</evidence>
<dbReference type="Gene3D" id="3.40.50.720">
    <property type="entry name" value="NAD(P)-binding Rossmann-like Domain"/>
    <property type="match status" value="1"/>
</dbReference>
<evidence type="ECO:0000256" key="8">
    <source>
        <dbReference type="ARBA" id="ARBA00023002"/>
    </source>
</evidence>
<keyword evidence="7" id="KW-0521">NADP</keyword>
<reference evidence="9" key="1">
    <citation type="submission" date="2025-08" db="UniProtKB">
        <authorList>
            <consortium name="Ensembl"/>
        </authorList>
    </citation>
    <scope>IDENTIFICATION</scope>
</reference>
<evidence type="ECO:0000256" key="1">
    <source>
        <dbReference type="ARBA" id="ARBA00004496"/>
    </source>
</evidence>
<dbReference type="Pfam" id="PF00106">
    <property type="entry name" value="adh_short"/>
    <property type="match status" value="1"/>
</dbReference>
<dbReference type="GO" id="GO:0004757">
    <property type="term" value="F:sepiapterin reductase (NADP+) activity"/>
    <property type="evidence" value="ECO:0007669"/>
    <property type="project" value="UniProtKB-EC"/>
</dbReference>
<evidence type="ECO:0000256" key="6">
    <source>
        <dbReference type="ARBA" id="ARBA00022490"/>
    </source>
</evidence>
<dbReference type="GO" id="GO:0005737">
    <property type="term" value="C:cytoplasm"/>
    <property type="evidence" value="ECO:0007669"/>
    <property type="project" value="UniProtKB-SubCell"/>
</dbReference>
<evidence type="ECO:0000256" key="7">
    <source>
        <dbReference type="ARBA" id="ARBA00022857"/>
    </source>
</evidence>
<dbReference type="Proteomes" id="UP000261420">
    <property type="component" value="Unplaced"/>
</dbReference>
<evidence type="ECO:0000256" key="3">
    <source>
        <dbReference type="ARBA" id="ARBA00011738"/>
    </source>
</evidence>
<comment type="similarity">
    <text evidence="2">Belongs to the sepiapterin reductase family.</text>
</comment>